<protein>
    <submittedName>
        <fullName evidence="2">Uncharacterized protein</fullName>
    </submittedName>
</protein>
<dbReference type="EMBL" id="KN833864">
    <property type="protein sequence ID" value="KIK16243.1"/>
    <property type="molecule type" value="Genomic_DNA"/>
</dbReference>
<organism evidence="2 3">
    <name type="scientific">Pisolithus microcarpus 441</name>
    <dbReference type="NCBI Taxonomy" id="765257"/>
    <lineage>
        <taxon>Eukaryota</taxon>
        <taxon>Fungi</taxon>
        <taxon>Dikarya</taxon>
        <taxon>Basidiomycota</taxon>
        <taxon>Agaricomycotina</taxon>
        <taxon>Agaricomycetes</taxon>
        <taxon>Agaricomycetidae</taxon>
        <taxon>Boletales</taxon>
        <taxon>Sclerodermatineae</taxon>
        <taxon>Pisolithaceae</taxon>
        <taxon>Pisolithus</taxon>
    </lineage>
</organism>
<feature type="region of interest" description="Disordered" evidence="1">
    <location>
        <begin position="105"/>
        <end position="127"/>
    </location>
</feature>
<evidence type="ECO:0000313" key="3">
    <source>
        <dbReference type="Proteomes" id="UP000054018"/>
    </source>
</evidence>
<dbReference type="AlphaFoldDB" id="A0A0C9Z8N1"/>
<dbReference type="OrthoDB" id="70823at2759"/>
<keyword evidence="3" id="KW-1185">Reference proteome</keyword>
<reference evidence="3" key="2">
    <citation type="submission" date="2015-01" db="EMBL/GenBank/DDBJ databases">
        <title>Evolutionary Origins and Diversification of the Mycorrhizal Mutualists.</title>
        <authorList>
            <consortium name="DOE Joint Genome Institute"/>
            <consortium name="Mycorrhizal Genomics Consortium"/>
            <person name="Kohler A."/>
            <person name="Kuo A."/>
            <person name="Nagy L.G."/>
            <person name="Floudas D."/>
            <person name="Copeland A."/>
            <person name="Barry K.W."/>
            <person name="Cichocki N."/>
            <person name="Veneault-Fourrey C."/>
            <person name="LaButti K."/>
            <person name="Lindquist E.A."/>
            <person name="Lipzen A."/>
            <person name="Lundell T."/>
            <person name="Morin E."/>
            <person name="Murat C."/>
            <person name="Riley R."/>
            <person name="Ohm R."/>
            <person name="Sun H."/>
            <person name="Tunlid A."/>
            <person name="Henrissat B."/>
            <person name="Grigoriev I.V."/>
            <person name="Hibbett D.S."/>
            <person name="Martin F."/>
        </authorList>
    </citation>
    <scope>NUCLEOTIDE SEQUENCE [LARGE SCALE GENOMIC DNA]</scope>
    <source>
        <strain evidence="3">441</strain>
    </source>
</reference>
<dbReference type="HOGENOM" id="CLU_1971385_0_0_1"/>
<accession>A0A0C9Z8N1</accession>
<sequence length="127" mass="14303">MPEVIAESIDHLLSDLTTNISALQYQLVLELALILSPEECWSFCNREVDRYSEAQVRDGTVEDTPAAAGSPMVEKCPDIKAEEAELDPWSMELLEFMADDRYSRKQDASFSETTRRSSLEQGRSLAL</sequence>
<name>A0A0C9Z8N1_9AGAM</name>
<feature type="compositionally biased region" description="Basic and acidic residues" evidence="1">
    <location>
        <begin position="105"/>
        <end position="118"/>
    </location>
</feature>
<evidence type="ECO:0000313" key="2">
    <source>
        <dbReference type="EMBL" id="KIK16243.1"/>
    </source>
</evidence>
<dbReference type="Proteomes" id="UP000054018">
    <property type="component" value="Unassembled WGS sequence"/>
</dbReference>
<reference evidence="2 3" key="1">
    <citation type="submission" date="2014-04" db="EMBL/GenBank/DDBJ databases">
        <authorList>
            <consortium name="DOE Joint Genome Institute"/>
            <person name="Kuo A."/>
            <person name="Kohler A."/>
            <person name="Costa M.D."/>
            <person name="Nagy L.G."/>
            <person name="Floudas D."/>
            <person name="Copeland A."/>
            <person name="Barry K.W."/>
            <person name="Cichocki N."/>
            <person name="Veneault-Fourrey C."/>
            <person name="LaButti K."/>
            <person name="Lindquist E.A."/>
            <person name="Lipzen A."/>
            <person name="Lundell T."/>
            <person name="Morin E."/>
            <person name="Murat C."/>
            <person name="Sun H."/>
            <person name="Tunlid A."/>
            <person name="Henrissat B."/>
            <person name="Grigoriev I.V."/>
            <person name="Hibbett D.S."/>
            <person name="Martin F."/>
            <person name="Nordberg H.P."/>
            <person name="Cantor M.N."/>
            <person name="Hua S.X."/>
        </authorList>
    </citation>
    <scope>NUCLEOTIDE SEQUENCE [LARGE SCALE GENOMIC DNA]</scope>
    <source>
        <strain evidence="2 3">441</strain>
    </source>
</reference>
<evidence type="ECO:0000256" key="1">
    <source>
        <dbReference type="SAM" id="MobiDB-lite"/>
    </source>
</evidence>
<proteinExistence type="predicted"/>
<gene>
    <name evidence="2" type="ORF">PISMIDRAFT_15988</name>
</gene>